<feature type="binding site" evidence="10">
    <location>
        <position position="236"/>
    </location>
    <ligand>
        <name>ATP</name>
        <dbReference type="ChEBI" id="CHEBI:30616"/>
    </ligand>
</feature>
<dbReference type="InterPro" id="IPR045462">
    <property type="entry name" value="aa-tRNA-synth_I_cd-bd"/>
</dbReference>
<dbReference type="AlphaFoldDB" id="A0AAX3BE79"/>
<dbReference type="CDD" id="cd00808">
    <property type="entry name" value="GluRS_core"/>
    <property type="match status" value="1"/>
</dbReference>
<accession>A0AAX3BE79</accession>
<feature type="binding site" evidence="10">
    <location>
        <position position="125"/>
    </location>
    <ligand>
        <name>Zn(2+)</name>
        <dbReference type="ChEBI" id="CHEBI:29105"/>
    </ligand>
</feature>
<evidence type="ECO:0000256" key="3">
    <source>
        <dbReference type="ARBA" id="ARBA00011245"/>
    </source>
</evidence>
<comment type="cofactor">
    <cofactor evidence="10">
        <name>Zn(2+)</name>
        <dbReference type="ChEBI" id="CHEBI:29105"/>
    </cofactor>
    <text evidence="10">Binds 1 zinc ion per subunit.</text>
</comment>
<feature type="short sequence motif" description="'HIGH' region" evidence="10">
    <location>
        <begin position="8"/>
        <end position="18"/>
    </location>
</feature>
<feature type="domain" description="Glutamyl/glutaminyl-tRNA synthetase class Ib catalytic" evidence="11">
    <location>
        <begin position="4"/>
        <end position="301"/>
    </location>
</feature>
<evidence type="ECO:0000259" key="11">
    <source>
        <dbReference type="Pfam" id="PF00749"/>
    </source>
</evidence>
<dbReference type="InterPro" id="IPR008925">
    <property type="entry name" value="aa_tRNA-synth_I_cd-bd_sf"/>
</dbReference>
<dbReference type="InterPro" id="IPR049940">
    <property type="entry name" value="GluQ/Sye"/>
</dbReference>
<dbReference type="Pfam" id="PF19269">
    <property type="entry name" value="Anticodon_2"/>
    <property type="match status" value="1"/>
</dbReference>
<dbReference type="GO" id="GO:0005829">
    <property type="term" value="C:cytosol"/>
    <property type="evidence" value="ECO:0007669"/>
    <property type="project" value="TreeGrafter"/>
</dbReference>
<dbReference type="GO" id="GO:0006424">
    <property type="term" value="P:glutamyl-tRNA aminoacylation"/>
    <property type="evidence" value="ECO:0007669"/>
    <property type="project" value="UniProtKB-UniRule"/>
</dbReference>
<dbReference type="GO" id="GO:0005524">
    <property type="term" value="F:ATP binding"/>
    <property type="evidence" value="ECO:0007669"/>
    <property type="project" value="UniProtKB-UniRule"/>
</dbReference>
<evidence type="ECO:0000313" key="14">
    <source>
        <dbReference type="Proteomes" id="UP001056539"/>
    </source>
</evidence>
<dbReference type="PANTHER" id="PTHR43311:SF2">
    <property type="entry name" value="GLUTAMATE--TRNA LIGASE, MITOCHONDRIAL-RELATED"/>
    <property type="match status" value="1"/>
</dbReference>
<keyword evidence="9 10" id="KW-0030">Aminoacyl-tRNA synthetase</keyword>
<keyword evidence="8 10" id="KW-0648">Protein biosynthesis</keyword>
<dbReference type="NCBIfam" id="TIGR00464">
    <property type="entry name" value="gltX_bact"/>
    <property type="match status" value="1"/>
</dbReference>
<reference evidence="13" key="1">
    <citation type="submission" date="2021-04" db="EMBL/GenBank/DDBJ databases">
        <authorList>
            <person name="Postec A."/>
        </authorList>
    </citation>
    <scope>NUCLEOTIDE SEQUENCE</scope>
    <source>
        <strain evidence="13">F1F22</strain>
    </source>
</reference>
<dbReference type="Pfam" id="PF00749">
    <property type="entry name" value="tRNA-synt_1c"/>
    <property type="match status" value="1"/>
</dbReference>
<dbReference type="EMBL" id="CP073355">
    <property type="protein sequence ID" value="URA10648.1"/>
    <property type="molecule type" value="Genomic_DNA"/>
</dbReference>
<evidence type="ECO:0000256" key="8">
    <source>
        <dbReference type="ARBA" id="ARBA00022917"/>
    </source>
</evidence>
<dbReference type="GO" id="GO:0000049">
    <property type="term" value="F:tRNA binding"/>
    <property type="evidence" value="ECO:0007669"/>
    <property type="project" value="InterPro"/>
</dbReference>
<protein>
    <recommendedName>
        <fullName evidence="10">Glutamate--tRNA ligase</fullName>
        <ecNumber evidence="10">6.1.1.17</ecNumber>
    </recommendedName>
    <alternativeName>
        <fullName evidence="10">Glutamyl-tRNA synthetase</fullName>
        <shortName evidence="10">GluRS</shortName>
    </alternativeName>
</protein>
<reference evidence="13" key="2">
    <citation type="submission" date="2022-06" db="EMBL/GenBank/DDBJ databases">
        <title>Thermospira aquatica gen. nov., sp. nov.</title>
        <authorList>
            <person name="Ben Ali Gam Z."/>
            <person name="Labat M."/>
        </authorList>
    </citation>
    <scope>NUCLEOTIDE SEQUENCE</scope>
    <source>
        <strain evidence="13">F1F22</strain>
    </source>
</reference>
<keyword evidence="4 10" id="KW-0963">Cytoplasm</keyword>
<dbReference type="InterPro" id="IPR004527">
    <property type="entry name" value="Glu-tRNA-ligase_bac/mito"/>
</dbReference>
<comment type="similarity">
    <text evidence="2 10">Belongs to the class-I aminoacyl-tRNA synthetase family. Glutamate--tRNA ligase type 1 subfamily.</text>
</comment>
<dbReference type="InterPro" id="IPR020058">
    <property type="entry name" value="Glu/Gln-tRNA-synth_Ib_cat-dom"/>
</dbReference>
<name>A0AAX3BE79_9SPIR</name>
<dbReference type="GO" id="GO:0004818">
    <property type="term" value="F:glutamate-tRNA ligase activity"/>
    <property type="evidence" value="ECO:0007669"/>
    <property type="project" value="UniProtKB-UniRule"/>
</dbReference>
<proteinExistence type="inferred from homology"/>
<dbReference type="Gene3D" id="1.10.10.350">
    <property type="match status" value="1"/>
</dbReference>
<dbReference type="InterPro" id="IPR000924">
    <property type="entry name" value="Glu/Gln-tRNA-synth"/>
</dbReference>
<evidence type="ECO:0000256" key="9">
    <source>
        <dbReference type="ARBA" id="ARBA00023146"/>
    </source>
</evidence>
<dbReference type="InterPro" id="IPR033910">
    <property type="entry name" value="GluRS_core"/>
</dbReference>
<evidence type="ECO:0000259" key="12">
    <source>
        <dbReference type="Pfam" id="PF19269"/>
    </source>
</evidence>
<dbReference type="KEGG" id="taqu:KDW03_02250"/>
<organism evidence="13 14">
    <name type="scientific">Thermospira aquatica</name>
    <dbReference type="NCBI Taxonomy" id="2828656"/>
    <lineage>
        <taxon>Bacteria</taxon>
        <taxon>Pseudomonadati</taxon>
        <taxon>Spirochaetota</taxon>
        <taxon>Spirochaetia</taxon>
        <taxon>Brevinematales</taxon>
        <taxon>Thermospiraceae</taxon>
        <taxon>Thermospira</taxon>
    </lineage>
</organism>
<keyword evidence="14" id="KW-1185">Reference proteome</keyword>
<feature type="domain" description="Aminoacyl-tRNA synthetase class I anticodon-binding" evidence="12">
    <location>
        <begin position="327"/>
        <end position="451"/>
    </location>
</feature>
<evidence type="ECO:0000313" key="13">
    <source>
        <dbReference type="EMBL" id="URA10648.1"/>
    </source>
</evidence>
<keyword evidence="5 10" id="KW-0436">Ligase</keyword>
<dbReference type="SUPFAM" id="SSF52374">
    <property type="entry name" value="Nucleotidylyl transferase"/>
    <property type="match status" value="1"/>
</dbReference>
<evidence type="ECO:0000256" key="2">
    <source>
        <dbReference type="ARBA" id="ARBA00007894"/>
    </source>
</evidence>
<evidence type="ECO:0000256" key="10">
    <source>
        <dbReference type="HAMAP-Rule" id="MF_00022"/>
    </source>
</evidence>
<dbReference type="PANTHER" id="PTHR43311">
    <property type="entry name" value="GLUTAMATE--TRNA LIGASE"/>
    <property type="match status" value="1"/>
</dbReference>
<dbReference type="GO" id="GO:0008270">
    <property type="term" value="F:zinc ion binding"/>
    <property type="evidence" value="ECO:0007669"/>
    <property type="project" value="UniProtKB-UniRule"/>
</dbReference>
<dbReference type="EC" id="6.1.1.17" evidence="10"/>
<comment type="function">
    <text evidence="10">Catalyzes the attachment of glutamate to tRNA(Glu) in a two-step reaction: glutamate is first activated by ATP to form Glu-AMP and then transferred to the acceptor end of tRNA(Glu).</text>
</comment>
<keyword evidence="10" id="KW-0862">Zinc</keyword>
<comment type="subunit">
    <text evidence="3 10">Monomer.</text>
</comment>
<feature type="binding site" evidence="10">
    <location>
        <position position="96"/>
    </location>
    <ligand>
        <name>Zn(2+)</name>
        <dbReference type="ChEBI" id="CHEBI:29105"/>
    </ligand>
</feature>
<dbReference type="SUPFAM" id="SSF48163">
    <property type="entry name" value="An anticodon-binding domain of class I aminoacyl-tRNA synthetases"/>
    <property type="match status" value="1"/>
</dbReference>
<evidence type="ECO:0000256" key="4">
    <source>
        <dbReference type="ARBA" id="ARBA00022490"/>
    </source>
</evidence>
<gene>
    <name evidence="10" type="primary">gltX</name>
    <name evidence="13" type="ORF">KDW03_02250</name>
</gene>
<dbReference type="InterPro" id="IPR020751">
    <property type="entry name" value="aa-tRNA-synth_I_codon-bd_sub2"/>
</dbReference>
<evidence type="ECO:0000256" key="1">
    <source>
        <dbReference type="ARBA" id="ARBA00004496"/>
    </source>
</evidence>
<dbReference type="FunFam" id="3.40.50.620:FF:000007">
    <property type="entry name" value="Glutamate--tRNA ligase"/>
    <property type="match status" value="1"/>
</dbReference>
<keyword evidence="6 10" id="KW-0547">Nucleotide-binding</keyword>
<dbReference type="InterPro" id="IPR014729">
    <property type="entry name" value="Rossmann-like_a/b/a_fold"/>
</dbReference>
<dbReference type="Proteomes" id="UP001056539">
    <property type="component" value="Chromosome"/>
</dbReference>
<evidence type="ECO:0000256" key="5">
    <source>
        <dbReference type="ARBA" id="ARBA00022598"/>
    </source>
</evidence>
<comment type="subcellular location">
    <subcellularLocation>
        <location evidence="1 10">Cytoplasm</location>
    </subcellularLocation>
</comment>
<keyword evidence="10" id="KW-0479">Metal-binding</keyword>
<evidence type="ECO:0000256" key="7">
    <source>
        <dbReference type="ARBA" id="ARBA00022840"/>
    </source>
</evidence>
<feature type="binding site" evidence="10">
    <location>
        <position position="98"/>
    </location>
    <ligand>
        <name>Zn(2+)</name>
        <dbReference type="ChEBI" id="CHEBI:29105"/>
    </ligand>
</feature>
<dbReference type="Gene3D" id="3.40.50.620">
    <property type="entry name" value="HUPs"/>
    <property type="match status" value="1"/>
</dbReference>
<dbReference type="PRINTS" id="PR00987">
    <property type="entry name" value="TRNASYNTHGLU"/>
</dbReference>
<feature type="short sequence motif" description="'KMSKS' region" evidence="10">
    <location>
        <begin position="233"/>
        <end position="237"/>
    </location>
</feature>
<dbReference type="RefSeq" id="WP_271435774.1">
    <property type="nucleotide sequence ID" value="NZ_CP073355.1"/>
</dbReference>
<comment type="catalytic activity">
    <reaction evidence="10">
        <text>tRNA(Glu) + L-glutamate + ATP = L-glutamyl-tRNA(Glu) + AMP + diphosphate</text>
        <dbReference type="Rhea" id="RHEA:23540"/>
        <dbReference type="Rhea" id="RHEA-COMP:9663"/>
        <dbReference type="Rhea" id="RHEA-COMP:9680"/>
        <dbReference type="ChEBI" id="CHEBI:29985"/>
        <dbReference type="ChEBI" id="CHEBI:30616"/>
        <dbReference type="ChEBI" id="CHEBI:33019"/>
        <dbReference type="ChEBI" id="CHEBI:78442"/>
        <dbReference type="ChEBI" id="CHEBI:78520"/>
        <dbReference type="ChEBI" id="CHEBI:456215"/>
        <dbReference type="EC" id="6.1.1.17"/>
    </reaction>
</comment>
<feature type="binding site" evidence="10">
    <location>
        <position position="123"/>
    </location>
    <ligand>
        <name>Zn(2+)</name>
        <dbReference type="ChEBI" id="CHEBI:29105"/>
    </ligand>
</feature>
<evidence type="ECO:0000256" key="6">
    <source>
        <dbReference type="ARBA" id="ARBA00022741"/>
    </source>
</evidence>
<keyword evidence="7 10" id="KW-0067">ATP-binding</keyword>
<dbReference type="HAMAP" id="MF_00022">
    <property type="entry name" value="Glu_tRNA_synth_type1"/>
    <property type="match status" value="1"/>
</dbReference>
<sequence>MQKLRFAPSPTGQLHLGSARTAIFNWLYARHTGGKFVLRIEDTDLSRSQEEYTASIIKDMKWMGMDYDEFYKQSERFDIYKSYIDKLVAEGKAYYCNCTRDDLVKRNQARGIYDEVTKYDGYCRDRNVQPGNGTVVRVNVGPERDIIFKDVVKGRIAINTKELDDFVLWKSDGSPTYNFAVVIDDSLMGITTILRGEDHISNTAKQIILYEYLGFSIPTFGHLPMVFDTDRTPLSKRKGSTNIEYYRKQGILPEALLNYIARLGWSHGNDEIFMLEDLIRVFDITHLNKSNAVYDEKKMIWVNSKHMKLEPLEKVLAAFAVYLEDTNQPKVGRMQDESWLREAVDLLRTRSDTLADLYRDIQPYALDEYELDEKAKELLPALKNPANEKAYDEAKARILEAKAYDSALEQALREISEKHGVAFKDLIQRIRIQLTGRTVSPDILSVMRLLSSVLSKRLEKEW</sequence>